<dbReference type="RefSeq" id="WP_056965392.1">
    <property type="nucleotide sequence ID" value="NZ_AZFC01000036.1"/>
</dbReference>
<dbReference type="EMBL" id="AZFC01000036">
    <property type="protein sequence ID" value="KRL46345.1"/>
    <property type="molecule type" value="Genomic_DNA"/>
</dbReference>
<dbReference type="Proteomes" id="UP000051835">
    <property type="component" value="Unassembled WGS sequence"/>
</dbReference>
<sequence>MKKLLKGTSVILATAMAGAVLIESGVATTVAHADSTENVSNSGSQVKSYPKFVSQDKADEIINDYLSTANDQQLEAIQQKVASSVRTTVNGDETTVSIDDDVAQTAIMSVIAPNTSVFQERAKSGTTKLVWHGAAKKGNVDVYISAWMLNEAKQQGFNVLAQICLLPLGAIGGTIGRLVQQGLKSVLGHVFTGVQKKFKYGRIFHFRGGKYKSWSYQ</sequence>
<accession>A0A0R1QPK3</accession>
<organism evidence="1 2">
    <name type="scientific">Levilactobacillus spicheri DSM 15429</name>
    <dbReference type="NCBI Taxonomy" id="1423805"/>
    <lineage>
        <taxon>Bacteria</taxon>
        <taxon>Bacillati</taxon>
        <taxon>Bacillota</taxon>
        <taxon>Bacilli</taxon>
        <taxon>Lactobacillales</taxon>
        <taxon>Lactobacillaceae</taxon>
        <taxon>Levilactobacillus</taxon>
    </lineage>
</organism>
<name>A0A0R1QPK3_9LACO</name>
<protein>
    <submittedName>
        <fullName evidence="1">Uncharacterized protein</fullName>
    </submittedName>
</protein>
<dbReference type="AlphaFoldDB" id="A0A0R1QPK3"/>
<dbReference type="PATRIC" id="fig|1423805.4.peg.582"/>
<evidence type="ECO:0000313" key="1">
    <source>
        <dbReference type="EMBL" id="KRL46345.1"/>
    </source>
</evidence>
<proteinExistence type="predicted"/>
<reference evidence="1 2" key="1">
    <citation type="journal article" date="2015" name="Genome Announc.">
        <title>Expanding the biotechnology potential of lactobacilli through comparative genomics of 213 strains and associated genera.</title>
        <authorList>
            <person name="Sun Z."/>
            <person name="Harris H.M."/>
            <person name="McCann A."/>
            <person name="Guo C."/>
            <person name="Argimon S."/>
            <person name="Zhang W."/>
            <person name="Yang X."/>
            <person name="Jeffery I.B."/>
            <person name="Cooney J.C."/>
            <person name="Kagawa T.F."/>
            <person name="Liu W."/>
            <person name="Song Y."/>
            <person name="Salvetti E."/>
            <person name="Wrobel A."/>
            <person name="Rasinkangas P."/>
            <person name="Parkhill J."/>
            <person name="Rea M.C."/>
            <person name="O'Sullivan O."/>
            <person name="Ritari J."/>
            <person name="Douillard F.P."/>
            <person name="Paul Ross R."/>
            <person name="Yang R."/>
            <person name="Briner A.E."/>
            <person name="Felis G.E."/>
            <person name="de Vos W.M."/>
            <person name="Barrangou R."/>
            <person name="Klaenhammer T.R."/>
            <person name="Caufield P.W."/>
            <person name="Cui Y."/>
            <person name="Zhang H."/>
            <person name="O'Toole P.W."/>
        </authorList>
    </citation>
    <scope>NUCLEOTIDE SEQUENCE [LARGE SCALE GENOMIC DNA]</scope>
    <source>
        <strain evidence="1 2">DSM 15429</strain>
    </source>
</reference>
<evidence type="ECO:0000313" key="2">
    <source>
        <dbReference type="Proteomes" id="UP000051835"/>
    </source>
</evidence>
<gene>
    <name evidence="1" type="ORF">FD37_GL000570</name>
</gene>
<comment type="caution">
    <text evidence="1">The sequence shown here is derived from an EMBL/GenBank/DDBJ whole genome shotgun (WGS) entry which is preliminary data.</text>
</comment>